<dbReference type="Proteomes" id="UP000036947">
    <property type="component" value="Unassembled WGS sequence"/>
</dbReference>
<dbReference type="CDD" id="cd05233">
    <property type="entry name" value="SDR_c"/>
    <property type="match status" value="1"/>
</dbReference>
<comment type="similarity">
    <text evidence="1">Belongs to the short-chain dehydrogenases/reductases (SDR) family.</text>
</comment>
<keyword evidence="2" id="KW-0521">NADP</keyword>
<keyword evidence="5" id="KW-1185">Reference proteome</keyword>
<reference evidence="4 5" key="1">
    <citation type="journal article" date="2015" name="BMC Genomics">
        <title>The genome of the truffle-parasite Tolypocladium ophioglossoides and the evolution of antifungal peptaibiotics.</title>
        <authorList>
            <person name="Quandt C.A."/>
            <person name="Bushley K.E."/>
            <person name="Spatafora J.W."/>
        </authorList>
    </citation>
    <scope>NUCLEOTIDE SEQUENCE [LARGE SCALE GENOMIC DNA]</scope>
    <source>
        <strain evidence="4 5">CBS 100239</strain>
    </source>
</reference>
<keyword evidence="3" id="KW-0560">Oxidoreductase</keyword>
<dbReference type="STRING" id="1163406.A0A0L0NH45"/>
<comment type="caution">
    <text evidence="4">The sequence shown here is derived from an EMBL/GenBank/DDBJ whole genome shotgun (WGS) entry which is preliminary data.</text>
</comment>
<evidence type="ECO:0000256" key="1">
    <source>
        <dbReference type="ARBA" id="ARBA00006484"/>
    </source>
</evidence>
<proteinExistence type="inferred from homology"/>
<dbReference type="PANTHER" id="PTHR24321">
    <property type="entry name" value="DEHYDROGENASES, SHORT CHAIN"/>
    <property type="match status" value="1"/>
</dbReference>
<evidence type="ECO:0000256" key="3">
    <source>
        <dbReference type="ARBA" id="ARBA00023002"/>
    </source>
</evidence>
<dbReference type="SUPFAM" id="SSF51735">
    <property type="entry name" value="NAD(P)-binding Rossmann-fold domains"/>
    <property type="match status" value="1"/>
</dbReference>
<dbReference type="OrthoDB" id="417891at2759"/>
<dbReference type="Pfam" id="PF13561">
    <property type="entry name" value="adh_short_C2"/>
    <property type="match status" value="2"/>
</dbReference>
<dbReference type="InterPro" id="IPR020904">
    <property type="entry name" value="Sc_DH/Rdtase_CS"/>
</dbReference>
<organism evidence="4 5">
    <name type="scientific">Tolypocladium ophioglossoides (strain CBS 100239)</name>
    <name type="common">Snaketongue truffleclub</name>
    <name type="synonym">Elaphocordyceps ophioglossoides</name>
    <dbReference type="NCBI Taxonomy" id="1163406"/>
    <lineage>
        <taxon>Eukaryota</taxon>
        <taxon>Fungi</taxon>
        <taxon>Dikarya</taxon>
        <taxon>Ascomycota</taxon>
        <taxon>Pezizomycotina</taxon>
        <taxon>Sordariomycetes</taxon>
        <taxon>Hypocreomycetidae</taxon>
        <taxon>Hypocreales</taxon>
        <taxon>Ophiocordycipitaceae</taxon>
        <taxon>Tolypocladium</taxon>
    </lineage>
</organism>
<name>A0A0L0NH45_TOLOC</name>
<evidence type="ECO:0000256" key="2">
    <source>
        <dbReference type="ARBA" id="ARBA00022857"/>
    </source>
</evidence>
<protein>
    <submittedName>
        <fullName evidence="4">Levodione reductase</fullName>
    </submittedName>
</protein>
<dbReference type="InterPro" id="IPR002347">
    <property type="entry name" value="SDR_fam"/>
</dbReference>
<sequence>MAGNFAGKVITVTGAASGMGLATAKLLASRGATLSLADLNEAGLKTAIESLPGDKHIYTALDVRKSAAVDAWIERTVKEVGQLDGAVNMAGVLTYSRKVVEETDEGWAFNMDVNSTGVFYCVRAQLRHMKAGASIVRSYTHPSARFRLQLTEYWQVSTASVAGQIGYADMAAYCASKHAVIGLVRTAAKENPHIRLNCVAPGVVNTPMMVGADIDREVAEQVIKRLGEPEEISRVIAFLLSDEASFVTGAVYNVDGGWFC</sequence>
<evidence type="ECO:0000313" key="4">
    <source>
        <dbReference type="EMBL" id="KND93035.1"/>
    </source>
</evidence>
<dbReference type="PROSITE" id="PS00061">
    <property type="entry name" value="ADH_SHORT"/>
    <property type="match status" value="1"/>
</dbReference>
<accession>A0A0L0NH45</accession>
<gene>
    <name evidence="4" type="ORF">TOPH_02348</name>
</gene>
<dbReference type="PANTHER" id="PTHR24321:SF8">
    <property type="entry name" value="ESTRADIOL 17-BETA-DEHYDROGENASE 8-RELATED"/>
    <property type="match status" value="1"/>
</dbReference>
<evidence type="ECO:0000313" key="5">
    <source>
        <dbReference type="Proteomes" id="UP000036947"/>
    </source>
</evidence>
<dbReference type="InterPro" id="IPR036291">
    <property type="entry name" value="NAD(P)-bd_dom_sf"/>
</dbReference>
<dbReference type="AlphaFoldDB" id="A0A0L0NH45"/>
<dbReference type="EMBL" id="LFRF01000004">
    <property type="protein sequence ID" value="KND93035.1"/>
    <property type="molecule type" value="Genomic_DNA"/>
</dbReference>
<dbReference type="Gene3D" id="3.40.50.720">
    <property type="entry name" value="NAD(P)-binding Rossmann-like Domain"/>
    <property type="match status" value="1"/>
</dbReference>
<dbReference type="PRINTS" id="PR00081">
    <property type="entry name" value="GDHRDH"/>
</dbReference>
<dbReference type="GO" id="GO:0016491">
    <property type="term" value="F:oxidoreductase activity"/>
    <property type="evidence" value="ECO:0007669"/>
    <property type="project" value="UniProtKB-KW"/>
</dbReference>